<dbReference type="RefSeq" id="WP_305171957.1">
    <property type="nucleotide sequence ID" value="NZ_JAUUDS010000001.1"/>
</dbReference>
<keyword evidence="2" id="KW-1185">Reference proteome</keyword>
<gene>
    <name evidence="1" type="ORF">Q5H91_04180</name>
</gene>
<evidence type="ECO:0000313" key="2">
    <source>
        <dbReference type="Proteomes" id="UP001230685"/>
    </source>
</evidence>
<dbReference type="EMBL" id="JAUUDS010000001">
    <property type="protein sequence ID" value="MDP1026400.1"/>
    <property type="molecule type" value="Genomic_DNA"/>
</dbReference>
<proteinExistence type="predicted"/>
<dbReference type="Proteomes" id="UP001230685">
    <property type="component" value="Unassembled WGS sequence"/>
</dbReference>
<evidence type="ECO:0008006" key="3">
    <source>
        <dbReference type="Google" id="ProtNLM"/>
    </source>
</evidence>
<sequence>MEYWIVYDLATGAELYPGSGMPGTAAYQQPPEGAGIVVVPQAVVAQQPRDLGALKAALILGVDNDAERARAAIITALPGQVGTYVLKEAAARAWLADNGASTAMLQPEATARGMTIAALAAEVIANAEAWAQLSGAIEGMRYAAKARIAAAATIGAIVEAAVIDWSVLNAPAA</sequence>
<evidence type="ECO:0000313" key="1">
    <source>
        <dbReference type="EMBL" id="MDP1026400.1"/>
    </source>
</evidence>
<accession>A0ABT9EHE1</accession>
<comment type="caution">
    <text evidence="1">The sequence shown here is derived from an EMBL/GenBank/DDBJ whole genome shotgun (WGS) entry which is preliminary data.</text>
</comment>
<reference evidence="1 2" key="1">
    <citation type="submission" date="2023-07" db="EMBL/GenBank/DDBJ databases">
        <authorList>
            <person name="Kim M.K."/>
        </authorList>
    </citation>
    <scope>NUCLEOTIDE SEQUENCE [LARGE SCALE GENOMIC DNA]</scope>
    <source>
        <strain evidence="1 2">KR1UV-12</strain>
    </source>
</reference>
<name>A0ABT9EHE1_9SPHN</name>
<protein>
    <recommendedName>
        <fullName evidence="3">DUF4376 domain-containing protein</fullName>
    </recommendedName>
</protein>
<organism evidence="1 2">
    <name type="scientific">Sphingomonas aurea</name>
    <dbReference type="NCBI Taxonomy" id="3063994"/>
    <lineage>
        <taxon>Bacteria</taxon>
        <taxon>Pseudomonadati</taxon>
        <taxon>Pseudomonadota</taxon>
        <taxon>Alphaproteobacteria</taxon>
        <taxon>Sphingomonadales</taxon>
        <taxon>Sphingomonadaceae</taxon>
        <taxon>Sphingomonas</taxon>
    </lineage>
</organism>